<reference evidence="2 3" key="1">
    <citation type="journal article" date="2012" name="BMC Genomics">
        <title>Comparative genomic analysis and phylogenetic position of Theileria equi.</title>
        <authorList>
            <person name="Kappmeyer L.S."/>
            <person name="Thiagarajan M."/>
            <person name="Herndon D.R."/>
            <person name="Ramsay J.D."/>
            <person name="Caler E."/>
            <person name="Djikeng A."/>
            <person name="Gillespie J.J."/>
            <person name="Lau A.O."/>
            <person name="Roalson E.H."/>
            <person name="Silva J.C."/>
            <person name="Silva M.G."/>
            <person name="Suarez C.E."/>
            <person name="Ueti M.W."/>
            <person name="Nene V.M."/>
            <person name="Mealey R.H."/>
            <person name="Knowles D.P."/>
            <person name="Brayton K.A."/>
        </authorList>
    </citation>
    <scope>NUCLEOTIDE SEQUENCE [LARGE SCALE GENOMIC DNA]</scope>
    <source>
        <strain evidence="2 3">WA</strain>
    </source>
</reference>
<dbReference type="GeneID" id="15804183"/>
<feature type="region of interest" description="Disordered" evidence="1">
    <location>
        <begin position="1"/>
        <end position="33"/>
    </location>
</feature>
<evidence type="ECO:0000313" key="2">
    <source>
        <dbReference type="EMBL" id="EKX72410.1"/>
    </source>
</evidence>
<evidence type="ECO:0000313" key="3">
    <source>
        <dbReference type="Proteomes" id="UP000031512"/>
    </source>
</evidence>
<dbReference type="Proteomes" id="UP000031512">
    <property type="component" value="Unassembled WGS sequence"/>
</dbReference>
<name>L1LAV0_THEEQ</name>
<dbReference type="KEGG" id="beq:BEWA_048770"/>
<keyword evidence="3" id="KW-1185">Reference proteome</keyword>
<protein>
    <submittedName>
        <fullName evidence="2">Uncharacterized protein</fullName>
    </submittedName>
</protein>
<sequence length="468" mass="51821">MGGSHSKPVTIDISKYPGGSEKQSVQSGDDKGGYYYDSGSRRVLLTDDWFPDPEGIYRKFTHTPGDGCTIGDIKKGGESQTGFGTLTTYDSVSVYYWGQDHHCSTPLLVQLGEGNEYYIRSSGNTWTNANINTGNLRKKLDEQNCEKNKAHIIKIAEKSGYQCPGCTAQWIAVSPLSQHNYRRYKHIISSDTSTPSITRFQCTEQDQLGFPSLKDARSSVIKVYWNRSGTPLLIHNSQTGGGNRWFRRNKSTENTWSEIGTNNPNRPGHSDDKDNIKKLLELPDYHPQIVLDLSKSSGTYTDTTTDILITVRTSPIGDSYWRYQHSLCGGLFEATVINYENSVLSGIESSNDKLDSVTTYYYGDNPSDENNLLLVGLEKRDNSYVYYGRKDGGSTWILLDGKDKTSKLQDSSLTNKLKDLKEKLNADHQKQVIIHAVGGTVGGLATAGALVALAKVFWPAIVTSSATL</sequence>
<organism evidence="2 3">
    <name type="scientific">Theileria equi strain WA</name>
    <dbReference type="NCBI Taxonomy" id="1537102"/>
    <lineage>
        <taxon>Eukaryota</taxon>
        <taxon>Sar</taxon>
        <taxon>Alveolata</taxon>
        <taxon>Apicomplexa</taxon>
        <taxon>Aconoidasida</taxon>
        <taxon>Piroplasmida</taxon>
        <taxon>Theileriidae</taxon>
        <taxon>Theileria</taxon>
    </lineage>
</organism>
<dbReference type="EMBL" id="ACOU01000007">
    <property type="protein sequence ID" value="EKX72410.1"/>
    <property type="molecule type" value="Genomic_DNA"/>
</dbReference>
<gene>
    <name evidence="2" type="ORF">BEWA_048770</name>
</gene>
<evidence type="ECO:0000256" key="1">
    <source>
        <dbReference type="SAM" id="MobiDB-lite"/>
    </source>
</evidence>
<dbReference type="VEuPathDB" id="PiroplasmaDB:BEWA_048770"/>
<accession>L1LAV0</accession>
<dbReference type="RefSeq" id="XP_004831862.1">
    <property type="nucleotide sequence ID" value="XM_004831805.1"/>
</dbReference>
<proteinExistence type="predicted"/>
<dbReference type="AlphaFoldDB" id="L1LAV0"/>
<comment type="caution">
    <text evidence="2">The sequence shown here is derived from an EMBL/GenBank/DDBJ whole genome shotgun (WGS) entry which is preliminary data.</text>
</comment>